<dbReference type="Proteomes" id="UP000054359">
    <property type="component" value="Unassembled WGS sequence"/>
</dbReference>
<organism evidence="1 2">
    <name type="scientific">Stegodyphus mimosarum</name>
    <name type="common">African social velvet spider</name>
    <dbReference type="NCBI Taxonomy" id="407821"/>
    <lineage>
        <taxon>Eukaryota</taxon>
        <taxon>Metazoa</taxon>
        <taxon>Ecdysozoa</taxon>
        <taxon>Arthropoda</taxon>
        <taxon>Chelicerata</taxon>
        <taxon>Arachnida</taxon>
        <taxon>Araneae</taxon>
        <taxon>Araneomorphae</taxon>
        <taxon>Entelegynae</taxon>
        <taxon>Eresoidea</taxon>
        <taxon>Eresidae</taxon>
        <taxon>Stegodyphus</taxon>
    </lineage>
</organism>
<gene>
    <name evidence="1" type="ORF">X975_20695</name>
</gene>
<keyword evidence="2" id="KW-1185">Reference proteome</keyword>
<protein>
    <submittedName>
        <fullName evidence="1">Uncharacterized protein</fullName>
    </submittedName>
</protein>
<feature type="non-terminal residue" evidence="1">
    <location>
        <position position="82"/>
    </location>
</feature>
<evidence type="ECO:0000313" key="1">
    <source>
        <dbReference type="EMBL" id="KFM79034.1"/>
    </source>
</evidence>
<dbReference type="AlphaFoldDB" id="A0A087UNU5"/>
<sequence>MAKRLCPVLSLHTAFDSVNLNITLRIVFTPIQSKYKTQTKVPASTGTLEMNIQHDGQLNDNGMSVSCVFRKTGGRSIRTGVV</sequence>
<dbReference type="OrthoDB" id="10571219at2759"/>
<evidence type="ECO:0000313" key="2">
    <source>
        <dbReference type="Proteomes" id="UP000054359"/>
    </source>
</evidence>
<proteinExistence type="predicted"/>
<dbReference type="EMBL" id="KK120785">
    <property type="protein sequence ID" value="KFM79034.1"/>
    <property type="molecule type" value="Genomic_DNA"/>
</dbReference>
<accession>A0A087UNU5</accession>
<name>A0A087UNU5_STEMI</name>
<reference evidence="1 2" key="1">
    <citation type="submission" date="2013-11" db="EMBL/GenBank/DDBJ databases">
        <title>Genome sequencing of Stegodyphus mimosarum.</title>
        <authorList>
            <person name="Bechsgaard J."/>
        </authorList>
    </citation>
    <scope>NUCLEOTIDE SEQUENCE [LARGE SCALE GENOMIC DNA]</scope>
</reference>